<reference evidence="2 3" key="1">
    <citation type="journal article" date="2016" name="Nat. Commun.">
        <title>Ectomycorrhizal ecology is imprinted in the genome of the dominant symbiotic fungus Cenococcum geophilum.</title>
        <authorList>
            <consortium name="DOE Joint Genome Institute"/>
            <person name="Peter M."/>
            <person name="Kohler A."/>
            <person name="Ohm R.A."/>
            <person name="Kuo A."/>
            <person name="Krutzmann J."/>
            <person name="Morin E."/>
            <person name="Arend M."/>
            <person name="Barry K.W."/>
            <person name="Binder M."/>
            <person name="Choi C."/>
            <person name="Clum A."/>
            <person name="Copeland A."/>
            <person name="Grisel N."/>
            <person name="Haridas S."/>
            <person name="Kipfer T."/>
            <person name="LaButti K."/>
            <person name="Lindquist E."/>
            <person name="Lipzen A."/>
            <person name="Maire R."/>
            <person name="Meier B."/>
            <person name="Mihaltcheva S."/>
            <person name="Molinier V."/>
            <person name="Murat C."/>
            <person name="Poggeler S."/>
            <person name="Quandt C.A."/>
            <person name="Sperisen C."/>
            <person name="Tritt A."/>
            <person name="Tisserant E."/>
            <person name="Crous P.W."/>
            <person name="Henrissat B."/>
            <person name="Nehls U."/>
            <person name="Egli S."/>
            <person name="Spatafora J.W."/>
            <person name="Grigoriev I.V."/>
            <person name="Martin F.M."/>
        </authorList>
    </citation>
    <scope>NUCLEOTIDE SEQUENCE [LARGE SCALE GENOMIC DNA]</scope>
    <source>
        <strain evidence="2 3">CBS 207.34</strain>
    </source>
</reference>
<dbReference type="PANTHER" id="PTHR38695">
    <property type="entry name" value="AMINO ACID PERMEASE_ SLC12A DOMAIN-CONTAINING PROTEIN"/>
    <property type="match status" value="1"/>
</dbReference>
<dbReference type="AlphaFoldDB" id="A0A8E2JZ80"/>
<gene>
    <name evidence="2" type="ORF">AOQ84DRAFT_351432</name>
</gene>
<evidence type="ECO:0000313" key="3">
    <source>
        <dbReference type="Proteomes" id="UP000250140"/>
    </source>
</evidence>
<dbReference type="InterPro" id="IPR040841">
    <property type="entry name" value="Luciferase_dom"/>
</dbReference>
<dbReference type="Proteomes" id="UP000250140">
    <property type="component" value="Unassembled WGS sequence"/>
</dbReference>
<accession>A0A8E2JZ80</accession>
<dbReference type="InterPro" id="IPR048273">
    <property type="entry name" value="Luciferase"/>
</dbReference>
<sequence>MSLSTLQEQTGEVARRLLENRGAVALTTVAAFALWTIKDFLSWRSFGTGGTPPTVQGYIKIRKFGLRRLLARDDLRDPSPLSNEGPKYLEITIPPRKGGHPNLTHWTLPQRQYPEAISPRAHERLFGLMQKLAVEHPDILDYGLSKTEGGTGHAIYAKPELPTTNPIAKKIRCEIAHVHPSENSLHVHISPRDAKEIIAAGWGVRFSVQGLAPPSWIMVYAPRNESEVDIIESIVKAAVGWNTGVKI</sequence>
<feature type="domain" description="Luciferase" evidence="1">
    <location>
        <begin position="173"/>
        <end position="238"/>
    </location>
</feature>
<name>A0A8E2JZ80_9PEZI</name>
<dbReference type="Pfam" id="PF17648">
    <property type="entry name" value="Luciferase"/>
    <property type="match status" value="1"/>
</dbReference>
<dbReference type="PANTHER" id="PTHR38695:SF1">
    <property type="entry name" value="AMINO ACID PERMEASE_ SLC12A DOMAIN-CONTAINING PROTEIN"/>
    <property type="match status" value="1"/>
</dbReference>
<evidence type="ECO:0000313" key="2">
    <source>
        <dbReference type="EMBL" id="OCL14582.1"/>
    </source>
</evidence>
<organism evidence="2 3">
    <name type="scientific">Glonium stellatum</name>
    <dbReference type="NCBI Taxonomy" id="574774"/>
    <lineage>
        <taxon>Eukaryota</taxon>
        <taxon>Fungi</taxon>
        <taxon>Dikarya</taxon>
        <taxon>Ascomycota</taxon>
        <taxon>Pezizomycotina</taxon>
        <taxon>Dothideomycetes</taxon>
        <taxon>Pleosporomycetidae</taxon>
        <taxon>Gloniales</taxon>
        <taxon>Gloniaceae</taxon>
        <taxon>Glonium</taxon>
    </lineage>
</organism>
<keyword evidence="3" id="KW-1185">Reference proteome</keyword>
<evidence type="ECO:0000259" key="1">
    <source>
        <dbReference type="Pfam" id="PF17648"/>
    </source>
</evidence>
<dbReference type="OrthoDB" id="5358398at2759"/>
<proteinExistence type="predicted"/>
<protein>
    <recommendedName>
        <fullName evidence="1">Luciferase domain-containing protein</fullName>
    </recommendedName>
</protein>
<dbReference type="EMBL" id="KV748557">
    <property type="protein sequence ID" value="OCL14582.1"/>
    <property type="molecule type" value="Genomic_DNA"/>
</dbReference>